<name>A0A9D1P053_9FIRM</name>
<evidence type="ECO:0000256" key="1">
    <source>
        <dbReference type="ARBA" id="ARBA00006479"/>
    </source>
</evidence>
<dbReference type="PANTHER" id="PTHR18964:SF149">
    <property type="entry name" value="BIFUNCTIONAL UDP-N-ACETYLGLUCOSAMINE 2-EPIMERASE_N-ACETYLMANNOSAMINE KINASE"/>
    <property type="match status" value="1"/>
</dbReference>
<dbReference type="AlphaFoldDB" id="A0A9D1P053"/>
<dbReference type="SUPFAM" id="SSF53067">
    <property type="entry name" value="Actin-like ATPase domain"/>
    <property type="match status" value="1"/>
</dbReference>
<protein>
    <submittedName>
        <fullName evidence="2">Allose kinase</fullName>
        <ecNumber evidence="2">2.7.1.55</ecNumber>
    </submittedName>
</protein>
<gene>
    <name evidence="2" type="primary">alsK</name>
    <name evidence="2" type="ORF">IAC80_05480</name>
</gene>
<dbReference type="EC" id="2.7.1.55" evidence="2"/>
<reference evidence="2" key="1">
    <citation type="submission" date="2020-10" db="EMBL/GenBank/DDBJ databases">
        <authorList>
            <person name="Gilroy R."/>
        </authorList>
    </citation>
    <scope>NUCLEOTIDE SEQUENCE</scope>
    <source>
        <strain evidence="2">ChiBcec6-7307</strain>
    </source>
</reference>
<dbReference type="CDD" id="cd24070">
    <property type="entry name" value="ASKHA_NBD_ROK_AlsK"/>
    <property type="match status" value="1"/>
</dbReference>
<sequence length="302" mass="33037">MNHNKEKLFLCVEIGGTNLRVGVVREDYTLEQFEKIPSAELSDAEDKGVYFKTLLDPILEKYGKDRFHGISLSLASLMNRERTICFNSPNIKGFDHLPLKGMLEDIWGLPVIMERDVNTSLLYDLRKNNIVGEGIVIGIYIGTGLGNAMSIDGKIYRGSTGSSCELGHIPVDGLEEMCGCGKAGCIELRACGKVLAGIAEKTFHCPVQEIFTKYGDRKEVLDVVRMCALATATEVTILDPVCVILGGGVTQIPDFPLEYFTRTVSENLRIPEPRGSLRIIPASPDPEVGIIGAAINAAAFWK</sequence>
<comment type="caution">
    <text evidence="2">The sequence shown here is derived from an EMBL/GenBank/DDBJ whole genome shotgun (WGS) entry which is preliminary data.</text>
</comment>
<dbReference type="Pfam" id="PF00480">
    <property type="entry name" value="ROK"/>
    <property type="match status" value="1"/>
</dbReference>
<dbReference type="PANTHER" id="PTHR18964">
    <property type="entry name" value="ROK (REPRESSOR, ORF, KINASE) FAMILY"/>
    <property type="match status" value="1"/>
</dbReference>
<dbReference type="NCBIfam" id="NF007251">
    <property type="entry name" value="PRK09698.1"/>
    <property type="match status" value="1"/>
</dbReference>
<accession>A0A9D1P053</accession>
<dbReference type="InterPro" id="IPR000600">
    <property type="entry name" value="ROK"/>
</dbReference>
<dbReference type="EMBL" id="DVOS01000046">
    <property type="protein sequence ID" value="HIV23374.1"/>
    <property type="molecule type" value="Genomic_DNA"/>
</dbReference>
<organism evidence="2 3">
    <name type="scientific">Candidatus Merdiplasma excrementigallinarum</name>
    <dbReference type="NCBI Taxonomy" id="2840864"/>
    <lineage>
        <taxon>Bacteria</taxon>
        <taxon>Bacillati</taxon>
        <taxon>Bacillota</taxon>
        <taxon>Clostridia</taxon>
        <taxon>Lachnospirales</taxon>
        <taxon>Lachnospiraceae</taxon>
        <taxon>Lachnospiraceae incertae sedis</taxon>
        <taxon>Candidatus Merdiplasma</taxon>
    </lineage>
</organism>
<keyword evidence="2" id="KW-0418">Kinase</keyword>
<comment type="similarity">
    <text evidence="1">Belongs to the ROK (NagC/XylR) family.</text>
</comment>
<proteinExistence type="inferred from homology"/>
<dbReference type="GO" id="GO:0008787">
    <property type="term" value="F:D-allose kinase activity"/>
    <property type="evidence" value="ECO:0007669"/>
    <property type="project" value="UniProtKB-EC"/>
</dbReference>
<evidence type="ECO:0000313" key="2">
    <source>
        <dbReference type="EMBL" id="HIV23374.1"/>
    </source>
</evidence>
<evidence type="ECO:0000313" key="3">
    <source>
        <dbReference type="Proteomes" id="UP000886889"/>
    </source>
</evidence>
<dbReference type="Gene3D" id="3.30.420.40">
    <property type="match status" value="2"/>
</dbReference>
<keyword evidence="2" id="KW-0808">Transferase</keyword>
<dbReference type="InterPro" id="IPR043129">
    <property type="entry name" value="ATPase_NBD"/>
</dbReference>
<dbReference type="Proteomes" id="UP000886889">
    <property type="component" value="Unassembled WGS sequence"/>
</dbReference>
<reference evidence="2" key="2">
    <citation type="journal article" date="2021" name="PeerJ">
        <title>Extensive microbial diversity within the chicken gut microbiome revealed by metagenomics and culture.</title>
        <authorList>
            <person name="Gilroy R."/>
            <person name="Ravi A."/>
            <person name="Getino M."/>
            <person name="Pursley I."/>
            <person name="Horton D.L."/>
            <person name="Alikhan N.F."/>
            <person name="Baker D."/>
            <person name="Gharbi K."/>
            <person name="Hall N."/>
            <person name="Watson M."/>
            <person name="Adriaenssens E.M."/>
            <person name="Foster-Nyarko E."/>
            <person name="Jarju S."/>
            <person name="Secka A."/>
            <person name="Antonio M."/>
            <person name="Oren A."/>
            <person name="Chaudhuri R.R."/>
            <person name="La Ragione R."/>
            <person name="Hildebrand F."/>
            <person name="Pallen M.J."/>
        </authorList>
    </citation>
    <scope>NUCLEOTIDE SEQUENCE</scope>
    <source>
        <strain evidence="2">ChiBcec6-7307</strain>
    </source>
</reference>